<reference evidence="1" key="1">
    <citation type="submission" date="2021-01" db="EMBL/GenBank/DDBJ databases">
        <title>Complete genome sequence of Clostridiales bacterium R-7.</title>
        <authorList>
            <person name="Mahoney-Kurpe S.C."/>
            <person name="Palevich N."/>
            <person name="Koike S."/>
            <person name="Moon C.D."/>
            <person name="Attwood G.T."/>
        </authorList>
    </citation>
    <scope>NUCLEOTIDE SEQUENCE</scope>
    <source>
        <strain evidence="1">R-7</strain>
    </source>
</reference>
<evidence type="ECO:0000313" key="2">
    <source>
        <dbReference type="Proteomes" id="UP000682782"/>
    </source>
</evidence>
<evidence type="ECO:0000313" key="1">
    <source>
        <dbReference type="EMBL" id="QUC66897.1"/>
    </source>
</evidence>
<keyword evidence="2" id="KW-1185">Reference proteome</keyword>
<accession>A0AC61MW47</accession>
<sequence length="61" mass="6958">MFGTFMIVFFAVLVVLAVIGLWIKKNTPQSNNIKEPDKVLENVADLADNFNRARYQEQDGQ</sequence>
<dbReference type="Proteomes" id="UP000682782">
    <property type="component" value="Chromosome"/>
</dbReference>
<protein>
    <submittedName>
        <fullName evidence="1">Uncharacterized protein</fullName>
    </submittedName>
</protein>
<proteinExistence type="predicted"/>
<dbReference type="EMBL" id="CP068393">
    <property type="protein sequence ID" value="QUC66897.1"/>
    <property type="molecule type" value="Genomic_DNA"/>
</dbReference>
<name>A0AC61MW47_9FIRM</name>
<gene>
    <name evidence="1" type="ORF">JYE49_13810</name>
</gene>
<organism evidence="1 2">
    <name type="scientific">Aristaeella hokkaidonensis</name>
    <dbReference type="NCBI Taxonomy" id="3046382"/>
    <lineage>
        <taxon>Bacteria</taxon>
        <taxon>Bacillati</taxon>
        <taxon>Bacillota</taxon>
        <taxon>Clostridia</taxon>
        <taxon>Eubacteriales</taxon>
        <taxon>Aristaeellaceae</taxon>
        <taxon>Aristaeella</taxon>
    </lineage>
</organism>